<comment type="similarity">
    <text evidence="1">Belongs to the esterase D family.</text>
</comment>
<dbReference type="Pfam" id="PF00756">
    <property type="entry name" value="Esterase"/>
    <property type="match status" value="1"/>
</dbReference>
<evidence type="ECO:0000313" key="4">
    <source>
        <dbReference type="Proteomes" id="UP000709336"/>
    </source>
</evidence>
<keyword evidence="2 3" id="KW-0378">Hydrolase</keyword>
<evidence type="ECO:0000256" key="2">
    <source>
        <dbReference type="ARBA" id="ARBA00022801"/>
    </source>
</evidence>
<dbReference type="Gene3D" id="3.40.50.1820">
    <property type="entry name" value="alpha/beta hydrolase"/>
    <property type="match status" value="1"/>
</dbReference>
<dbReference type="InterPro" id="IPR029058">
    <property type="entry name" value="AB_hydrolase_fold"/>
</dbReference>
<dbReference type="InterPro" id="IPR000801">
    <property type="entry name" value="Esterase-like"/>
</dbReference>
<protein>
    <submittedName>
        <fullName evidence="3">Alpha/beta hydrolase</fullName>
    </submittedName>
</protein>
<dbReference type="InterPro" id="IPR052558">
    <property type="entry name" value="Siderophore_Hydrolase_D"/>
</dbReference>
<sequence length="243" mass="27178">MLFCSLVHAQSPQVDITLPPSYETEMLKNYPVIYLLDGRANQSMLKGMLERLYLSAGSYEHIVVSIDVNDRLDEFAPTINKDPRGPVGKGGGADNFLDFIEKELIPRINENYRTIPLNTIAGHSVAGLTVIHSFHSRPHLFQSHLAFSPAVWWGARETAKSAQQYVVAENEVGTYLYMNIGSEGGEMRSVYDLFAATILENRSIDLTLRLNEFNDVGHDFTMAAGLYNALSGLYQYQRVNGIK</sequence>
<dbReference type="PANTHER" id="PTHR40841:SF2">
    <property type="entry name" value="SIDEROPHORE-DEGRADING ESTERASE (EUROFUNG)"/>
    <property type="match status" value="1"/>
</dbReference>
<reference evidence="3 4" key="1">
    <citation type="submission" date="2020-03" db="EMBL/GenBank/DDBJ databases">
        <title>Alteromonas ponticola sp. nov., isolated from seawater.</title>
        <authorList>
            <person name="Yoon J.-H."/>
            <person name="Kim Y.-O."/>
        </authorList>
    </citation>
    <scope>NUCLEOTIDE SEQUENCE [LARGE SCALE GENOMIC DNA]</scope>
    <source>
        <strain evidence="3 4">MYP5</strain>
    </source>
</reference>
<evidence type="ECO:0000313" key="3">
    <source>
        <dbReference type="EMBL" id="NMH58691.1"/>
    </source>
</evidence>
<comment type="caution">
    <text evidence="3">The sequence shown here is derived from an EMBL/GenBank/DDBJ whole genome shotgun (WGS) entry which is preliminary data.</text>
</comment>
<dbReference type="Proteomes" id="UP000709336">
    <property type="component" value="Unassembled WGS sequence"/>
</dbReference>
<proteinExistence type="inferred from homology"/>
<evidence type="ECO:0000256" key="1">
    <source>
        <dbReference type="ARBA" id="ARBA00005622"/>
    </source>
</evidence>
<dbReference type="PANTHER" id="PTHR40841">
    <property type="entry name" value="SIDEROPHORE TRIACETYLFUSARININE C ESTERASE"/>
    <property type="match status" value="1"/>
</dbReference>
<dbReference type="GO" id="GO:0016787">
    <property type="term" value="F:hydrolase activity"/>
    <property type="evidence" value="ECO:0007669"/>
    <property type="project" value="UniProtKB-KW"/>
</dbReference>
<dbReference type="SUPFAM" id="SSF53474">
    <property type="entry name" value="alpha/beta-Hydrolases"/>
    <property type="match status" value="1"/>
</dbReference>
<organism evidence="3 4">
    <name type="scientific">Alteromonas ponticola</name>
    <dbReference type="NCBI Taxonomy" id="2720613"/>
    <lineage>
        <taxon>Bacteria</taxon>
        <taxon>Pseudomonadati</taxon>
        <taxon>Pseudomonadota</taxon>
        <taxon>Gammaproteobacteria</taxon>
        <taxon>Alteromonadales</taxon>
        <taxon>Alteromonadaceae</taxon>
        <taxon>Alteromonas/Salinimonas group</taxon>
        <taxon>Alteromonas</taxon>
    </lineage>
</organism>
<keyword evidence="4" id="KW-1185">Reference proteome</keyword>
<accession>A0ABX1QYA7</accession>
<dbReference type="EMBL" id="JAATNW010000001">
    <property type="protein sequence ID" value="NMH58691.1"/>
    <property type="molecule type" value="Genomic_DNA"/>
</dbReference>
<name>A0ABX1QYA7_9ALTE</name>
<gene>
    <name evidence="3" type="ORF">HCJ96_01455</name>
</gene>